<dbReference type="SMART" id="SM00248">
    <property type="entry name" value="ANK"/>
    <property type="match status" value="3"/>
</dbReference>
<dbReference type="FunFam" id="1.20.120.1750:FF:000003">
    <property type="entry name" value="RBR-type E3 ubiquitin transferase"/>
    <property type="match status" value="1"/>
</dbReference>
<sequence>MGSASSKLRKHLQSGDEVQALRLYRSDSELRKVLDPNCSYGDSHQHETPLHLAARNGMQTLLGIFLFSKGGNPNKTNSRKETSLHCVCMETNSQSLFVCNRRAMCLNYLLKWRGAKLEEGQVEKIDLAAQDEKLNTALHYAAASGLTQCVEILIQVGAPLFLENEDSFTPCDTAERNGHASIALYLESKMVFSNDDELPAEEDNTSMPPVEEYTGLRPQDLQEAKDQLLVETADMLSVPLFTAEALLRNHEWSRETLLEAWMIDPVVCCDKCGVMPPPSLFSEKPQVQENLASPVASSSTHSFLPFGASSEAECDICADTFLLAEEPVHMTCCHRFCKHCWEKYLNLKIQEGDAHHITCPGYSCSMLVPVDIIEGIVSRDMALRYLQFDIKAFVDSNPDMKWCPAPGCGRAVKLPDIEGIGASKGSRTMALSLENGGYGNRYSKIPLDTSRGVDCGMGHYFCWECLEESHEPCSCENWTKWFQKISEVKPETLDGTEQETELAANCLWLVTNSKACPNCKSPIQKNEGCNHMKCSKCKYDFCWVCLEPWKRHNTSTGGYFKCNRFEVVKKVEEQSAQMVTEAETKNKHIQELNRFVHYYSRFKNHENSYKLEEPLLKTAKDKMMKLAEAVTDNATANIETKFVEEAVQQLLKARRMLKCSYVYGFYLDGPGYKKIVFEFMQTELEECTEILSQMVNRLYLRTPRRRIVEQARAVQRKRLEFITAISKGLVPPETPPAARKGKKKKKPSGETVEDEDLRKAILASIQDVDPANPWIKDASGRHTNVASLLEWPAEDSEDSDGEVDTKEKHERIGKCHRAGCNKVRARNPKTNEIHDYCSMWCLLIAQEDENKEEGEGMGEIVLDEHMELLRALEMSRLQYLQDSGLLHVPRASQDMDSPVHAAASRHKKRQQIASQPDNSGLEADKERGKEGAAGMSSMEELGLELQRFQELSSTFPIRDSDGEAAQGASASPSMSAWFPGRRRDEVRSTIVPRVPNKSVEDLYCLDQPQAVGDPEECESPVRTRSSSSTTRVAAGSKASTVDQEEAYQAVGSIMNTSSFCLDYSEPSSGAVTSSPSPRVSLSSPSSVNPERTGNISSDLETSLGLFGSMFGAIKDISISNIHANESDKTKDFLSKDLAAIFAGWEPEDYEETTKSSTASAPVSIFQHPPDTLSSSEEEMALLPLPELHIVSSSDCLDQEGNNHASLSQGSGYAKRPLTLDTTAAIKKSDPDFDGHANKMADNRKHLPVGSASTLSKGRGNVHAYSSSGSKGLNEDKNSNLNWTQQKSREKRCLPSRTIGSEDKGQKISPKLNAEDVSLLEIAENLLQMTADVHSRIQEVKKGTEEVPEDSRFISPKTKTQEASERCIRKEKHTSCRLKENARSKHTRSSVGSHKLLGKDKETRILCHLPKSAWSLYRDEADSNDEKPYSFDGFLDSSHWSLNPQRHSSSNYLLQHPALCDTFSGQSENGAISDVDCKKHVKNERDQSAKGARKKYPGKSKKGKHKPQAVAVMSDGAGYSHAVSGSTIGSHGLSPVANDVLQTSSGCSKSAVHTREPVITLSPKADNLSMKSLTRELEEDEYASRVRESASSMFPLLPSPPPPAPSSPSLQVQDDYESLSEQNQSANFMAESACLTRQNIPQNVIKYSLRRNIDSGSLQVINGNNSYTFSNRNEDETEACVSEAVDFTVNSSVINPEAVASALTTLDHYETSMSDGDNWEDASASLPREEKIGLIRDSLEVVSEDITEAKDLDSVSWYMKFMSRVGTEIKKSCVTVNTPCVKVSGI</sequence>
<keyword evidence="9" id="KW-0862">Zinc</keyword>
<feature type="region of interest" description="Disordered" evidence="12">
    <location>
        <begin position="1473"/>
        <end position="1507"/>
    </location>
</feature>
<feature type="compositionally biased region" description="Pro residues" evidence="12">
    <location>
        <begin position="1596"/>
        <end position="1605"/>
    </location>
</feature>
<feature type="region of interest" description="Disordered" evidence="12">
    <location>
        <begin position="1226"/>
        <end position="1309"/>
    </location>
</feature>
<feature type="region of interest" description="Disordered" evidence="12">
    <location>
        <begin position="957"/>
        <end position="980"/>
    </location>
</feature>
<dbReference type="PROSITE" id="PS51873">
    <property type="entry name" value="TRIAD"/>
    <property type="match status" value="1"/>
</dbReference>
<evidence type="ECO:0000313" key="15">
    <source>
        <dbReference type="EMBL" id="KAK3781636.1"/>
    </source>
</evidence>
<dbReference type="InterPro" id="IPR013083">
    <property type="entry name" value="Znf_RING/FYVE/PHD"/>
</dbReference>
<keyword evidence="10" id="KW-0040">ANK repeat</keyword>
<feature type="domain" description="RING-type" evidence="14">
    <location>
        <begin position="310"/>
        <end position="566"/>
    </location>
</feature>
<dbReference type="CDD" id="cd20361">
    <property type="entry name" value="Rcat_RBR_ANKIB1"/>
    <property type="match status" value="1"/>
</dbReference>
<keyword evidence="8" id="KW-0833">Ubl conjugation pathway</keyword>
<dbReference type="EC" id="2.3.2.31" evidence="3"/>
<feature type="repeat" description="ANK" evidence="10">
    <location>
        <begin position="45"/>
        <end position="78"/>
    </location>
</feature>
<keyword evidence="5" id="KW-0479">Metal-binding</keyword>
<feature type="compositionally biased region" description="Basic and acidic residues" evidence="12">
    <location>
        <begin position="1339"/>
        <end position="1351"/>
    </location>
</feature>
<evidence type="ECO:0000256" key="7">
    <source>
        <dbReference type="ARBA" id="ARBA00022771"/>
    </source>
</evidence>
<dbReference type="PROSITE" id="PS50089">
    <property type="entry name" value="ZF_RING_2"/>
    <property type="match status" value="1"/>
</dbReference>
<keyword evidence="4" id="KW-0808">Transferase</keyword>
<feature type="region of interest" description="Disordered" evidence="12">
    <location>
        <begin position="730"/>
        <end position="754"/>
    </location>
</feature>
<dbReference type="Pfam" id="PF22191">
    <property type="entry name" value="IBR_1"/>
    <property type="match status" value="1"/>
</dbReference>
<dbReference type="Gene3D" id="1.25.40.20">
    <property type="entry name" value="Ankyrin repeat-containing domain"/>
    <property type="match status" value="1"/>
</dbReference>
<comment type="similarity">
    <text evidence="2">Belongs to the RBR family. Ariadne subfamily.</text>
</comment>
<evidence type="ECO:0000256" key="9">
    <source>
        <dbReference type="ARBA" id="ARBA00022833"/>
    </source>
</evidence>
<evidence type="ECO:0000256" key="11">
    <source>
        <dbReference type="PROSITE-ProRule" id="PRU00175"/>
    </source>
</evidence>
<dbReference type="EMBL" id="JAWDGP010002614">
    <property type="protein sequence ID" value="KAK3781636.1"/>
    <property type="molecule type" value="Genomic_DNA"/>
</dbReference>
<feature type="compositionally biased region" description="Low complexity" evidence="12">
    <location>
        <begin position="1071"/>
        <end position="1087"/>
    </location>
</feature>
<dbReference type="PROSITE" id="PS50088">
    <property type="entry name" value="ANK_REPEAT"/>
    <property type="match status" value="2"/>
</dbReference>
<feature type="region of interest" description="Disordered" evidence="12">
    <location>
        <begin position="1065"/>
        <end position="1095"/>
    </location>
</feature>
<reference evidence="15" key="1">
    <citation type="journal article" date="2023" name="G3 (Bethesda)">
        <title>A reference genome for the long-term kleptoplast-retaining sea slug Elysia crispata morphotype clarki.</title>
        <authorList>
            <person name="Eastman K.E."/>
            <person name="Pendleton A.L."/>
            <person name="Shaikh M.A."/>
            <person name="Suttiyut T."/>
            <person name="Ogas R."/>
            <person name="Tomko P."/>
            <person name="Gavelis G."/>
            <person name="Widhalm J.R."/>
            <person name="Wisecaver J.H."/>
        </authorList>
    </citation>
    <scope>NUCLEOTIDE SEQUENCE</scope>
    <source>
        <strain evidence="15">ECLA1</strain>
    </source>
</reference>
<dbReference type="PANTHER" id="PTHR11685">
    <property type="entry name" value="RBR FAMILY RING FINGER AND IBR DOMAIN-CONTAINING"/>
    <property type="match status" value="1"/>
</dbReference>
<feature type="repeat" description="ANK" evidence="10">
    <location>
        <begin position="133"/>
        <end position="165"/>
    </location>
</feature>
<feature type="region of interest" description="Disordered" evidence="12">
    <location>
        <begin position="1339"/>
        <end position="1364"/>
    </location>
</feature>
<dbReference type="InterPro" id="IPR044066">
    <property type="entry name" value="TRIAD_supradom"/>
</dbReference>
<evidence type="ECO:0000259" key="14">
    <source>
        <dbReference type="PROSITE" id="PS51873"/>
    </source>
</evidence>
<feature type="region of interest" description="Disordered" evidence="12">
    <location>
        <begin position="893"/>
        <end position="936"/>
    </location>
</feature>
<dbReference type="Pfam" id="PF00023">
    <property type="entry name" value="Ank"/>
    <property type="match status" value="1"/>
</dbReference>
<comment type="caution">
    <text evidence="15">The sequence shown here is derived from an EMBL/GenBank/DDBJ whole genome shotgun (WGS) entry which is preliminary data.</text>
</comment>
<proteinExistence type="inferred from homology"/>
<keyword evidence="16" id="KW-1185">Reference proteome</keyword>
<evidence type="ECO:0000256" key="12">
    <source>
        <dbReference type="SAM" id="MobiDB-lite"/>
    </source>
</evidence>
<evidence type="ECO:0000256" key="4">
    <source>
        <dbReference type="ARBA" id="ARBA00022679"/>
    </source>
</evidence>
<feature type="region of interest" description="Disordered" evidence="12">
    <location>
        <begin position="1010"/>
        <end position="1039"/>
    </location>
</feature>
<dbReference type="FunFam" id="3.30.40.10:FF:000019">
    <property type="entry name" value="RBR-type E3 ubiquitin transferase"/>
    <property type="match status" value="1"/>
</dbReference>
<feature type="compositionally biased region" description="Basic and acidic residues" evidence="12">
    <location>
        <begin position="1226"/>
        <end position="1244"/>
    </location>
</feature>
<name>A0AAE1DSQ0_9GAST</name>
<dbReference type="InterPro" id="IPR047564">
    <property type="entry name" value="Rcat_RBR_ANKIB1"/>
</dbReference>
<dbReference type="SUPFAM" id="SSF57850">
    <property type="entry name" value="RING/U-box"/>
    <property type="match status" value="2"/>
</dbReference>
<dbReference type="GO" id="GO:0008270">
    <property type="term" value="F:zinc ion binding"/>
    <property type="evidence" value="ECO:0007669"/>
    <property type="project" value="UniProtKB-KW"/>
</dbReference>
<dbReference type="InterPro" id="IPR036770">
    <property type="entry name" value="Ankyrin_rpt-contain_sf"/>
</dbReference>
<evidence type="ECO:0000256" key="5">
    <source>
        <dbReference type="ARBA" id="ARBA00022723"/>
    </source>
</evidence>
<dbReference type="SMART" id="SM00647">
    <property type="entry name" value="IBR"/>
    <property type="match status" value="2"/>
</dbReference>
<evidence type="ECO:0000313" key="16">
    <source>
        <dbReference type="Proteomes" id="UP001283361"/>
    </source>
</evidence>
<dbReference type="Pfam" id="PF01485">
    <property type="entry name" value="IBR"/>
    <property type="match status" value="1"/>
</dbReference>
<dbReference type="InterPro" id="IPR045840">
    <property type="entry name" value="Ariadne"/>
</dbReference>
<comment type="catalytic activity">
    <reaction evidence="1">
        <text>[E2 ubiquitin-conjugating enzyme]-S-ubiquitinyl-L-cysteine + [acceptor protein]-L-lysine = [E2 ubiquitin-conjugating enzyme]-L-cysteine + [acceptor protein]-N(6)-ubiquitinyl-L-lysine.</text>
        <dbReference type="EC" id="2.3.2.31"/>
    </reaction>
</comment>
<dbReference type="SUPFAM" id="SSF48403">
    <property type="entry name" value="Ankyrin repeat"/>
    <property type="match status" value="1"/>
</dbReference>
<evidence type="ECO:0000256" key="8">
    <source>
        <dbReference type="ARBA" id="ARBA00022786"/>
    </source>
</evidence>
<dbReference type="PROSITE" id="PS50297">
    <property type="entry name" value="ANK_REP_REGION"/>
    <property type="match status" value="1"/>
</dbReference>
<dbReference type="InterPro" id="IPR002867">
    <property type="entry name" value="IBR_dom"/>
</dbReference>
<gene>
    <name evidence="15" type="ORF">RRG08_029299</name>
</gene>
<dbReference type="InterPro" id="IPR031127">
    <property type="entry name" value="E3_UB_ligase_RBR"/>
</dbReference>
<feature type="region of interest" description="Disordered" evidence="12">
    <location>
        <begin position="1578"/>
        <end position="1619"/>
    </location>
</feature>
<keyword evidence="6" id="KW-0677">Repeat</keyword>
<evidence type="ECO:0000256" key="1">
    <source>
        <dbReference type="ARBA" id="ARBA00001798"/>
    </source>
</evidence>
<dbReference type="Gene3D" id="3.30.40.10">
    <property type="entry name" value="Zinc/RING finger domain, C3HC4 (zinc finger)"/>
    <property type="match status" value="1"/>
</dbReference>
<feature type="compositionally biased region" description="Basic residues" evidence="12">
    <location>
        <begin position="1490"/>
        <end position="1506"/>
    </location>
</feature>
<dbReference type="Proteomes" id="UP001283361">
    <property type="component" value="Unassembled WGS sequence"/>
</dbReference>
<evidence type="ECO:0000256" key="3">
    <source>
        <dbReference type="ARBA" id="ARBA00012251"/>
    </source>
</evidence>
<feature type="compositionally biased region" description="Low complexity" evidence="12">
    <location>
        <begin position="1022"/>
        <end position="1031"/>
    </location>
</feature>
<dbReference type="GO" id="GO:0016567">
    <property type="term" value="P:protein ubiquitination"/>
    <property type="evidence" value="ECO:0007669"/>
    <property type="project" value="InterPro"/>
</dbReference>
<keyword evidence="7 11" id="KW-0863">Zinc-finger</keyword>
<evidence type="ECO:0000256" key="10">
    <source>
        <dbReference type="PROSITE-ProRule" id="PRU00023"/>
    </source>
</evidence>
<organism evidence="15 16">
    <name type="scientific">Elysia crispata</name>
    <name type="common">lettuce slug</name>
    <dbReference type="NCBI Taxonomy" id="231223"/>
    <lineage>
        <taxon>Eukaryota</taxon>
        <taxon>Metazoa</taxon>
        <taxon>Spiralia</taxon>
        <taxon>Lophotrochozoa</taxon>
        <taxon>Mollusca</taxon>
        <taxon>Gastropoda</taxon>
        <taxon>Heterobranchia</taxon>
        <taxon>Euthyneura</taxon>
        <taxon>Panpulmonata</taxon>
        <taxon>Sacoglossa</taxon>
        <taxon>Placobranchoidea</taxon>
        <taxon>Plakobranchidae</taxon>
        <taxon>Elysia</taxon>
    </lineage>
</organism>
<protein>
    <recommendedName>
        <fullName evidence="3">RBR-type E3 ubiquitin transferase</fullName>
        <ecNumber evidence="3">2.3.2.31</ecNumber>
    </recommendedName>
</protein>
<evidence type="ECO:0000256" key="2">
    <source>
        <dbReference type="ARBA" id="ARBA00005884"/>
    </source>
</evidence>
<dbReference type="GO" id="GO:0061630">
    <property type="term" value="F:ubiquitin protein ligase activity"/>
    <property type="evidence" value="ECO:0007669"/>
    <property type="project" value="UniProtKB-EC"/>
</dbReference>
<dbReference type="Pfam" id="PF19422">
    <property type="entry name" value="Ariadne"/>
    <property type="match status" value="1"/>
</dbReference>
<dbReference type="Gene3D" id="1.20.120.1750">
    <property type="match status" value="1"/>
</dbReference>
<dbReference type="InterPro" id="IPR002110">
    <property type="entry name" value="Ankyrin_rpt"/>
</dbReference>
<evidence type="ECO:0000259" key="13">
    <source>
        <dbReference type="PROSITE" id="PS50089"/>
    </source>
</evidence>
<evidence type="ECO:0000256" key="6">
    <source>
        <dbReference type="ARBA" id="ARBA00022737"/>
    </source>
</evidence>
<feature type="compositionally biased region" description="Basic and acidic residues" evidence="12">
    <location>
        <begin position="1474"/>
        <end position="1487"/>
    </location>
</feature>
<dbReference type="InterPro" id="IPR001841">
    <property type="entry name" value="Znf_RING"/>
</dbReference>
<feature type="domain" description="RING-type" evidence="13">
    <location>
        <begin position="314"/>
        <end position="360"/>
    </location>
</feature>
<accession>A0AAE1DSQ0</accession>
<dbReference type="CDD" id="cd20346">
    <property type="entry name" value="BRcat_RBR_ANKIB1"/>
    <property type="match status" value="1"/>
</dbReference>